<dbReference type="SUPFAM" id="SSF48452">
    <property type="entry name" value="TPR-like"/>
    <property type="match status" value="4"/>
</dbReference>
<feature type="compositionally biased region" description="Basic and acidic residues" evidence="2">
    <location>
        <begin position="513"/>
        <end position="530"/>
    </location>
</feature>
<dbReference type="InterPro" id="IPR011990">
    <property type="entry name" value="TPR-like_helical_dom_sf"/>
</dbReference>
<dbReference type="Pfam" id="PF03704">
    <property type="entry name" value="BTAD"/>
    <property type="match status" value="1"/>
</dbReference>
<evidence type="ECO:0000313" key="4">
    <source>
        <dbReference type="EMBL" id="GAX89439.1"/>
    </source>
</evidence>
<dbReference type="SUPFAM" id="SSF52540">
    <property type="entry name" value="P-loop containing nucleoside triphosphate hydrolases"/>
    <property type="match status" value="1"/>
</dbReference>
<dbReference type="InterPro" id="IPR019734">
    <property type="entry name" value="TPR_rpt"/>
</dbReference>
<sequence length="1092" mass="125340">MKNQHHVLTAKLAPPRVKSQYLYRDRLDELFLQVIDYPVTLVQAEAGYGKSTALVSHICSHFDHVAWYTVEEGERDTLQFLFYLIHSLKTVDSRIGDRSLRLLKELDSTVSVIQRCMTMLLNDLAEYAPDPSILVLDDLHTVADAEGIQTIVEMLIRYLPPHVHLVIGTRRGLDYPSVRRLQSTFDLLAVTKQDLRFTAEEIAELFEEQYGITLSEDQLKDLQEQTEGWIIALQMIWKGLEKGIELTQLWKAQPETGRQLFHYLAEEVFDRQPEEIQQFLFHSCILERLEPDICDFLTDRGDSAQLLVQLERDGLFVAGLGHGHYRYHRLFRQFLLTHFLLNGREEQWRSLHRKAAGYYLEKGDIELTLHHYYEAGMWDEVVSLLLEWGIDFLQNGRLELLRSWIDRLSSEVLQNHPQLLFWRGEIDRVSSRFSGAGHWYTLAEGGFIQQGNVLGRSLVYRGQAQLFLDTIQPLKANHWLEKAVKVLGDDHPQETAKVLRLLAENHTNSGRLQEAEEMQKRADQLDPGTPKDELDIRIHLRTGRLASALEMTLQIIEEEQKQPGPHPKRIAKSHREKHLLLSLIQAFMGDVAASQSNAEQGIRIGRQLQSPFVEAVGYMRLGHAQALSGRLEEAQTSYRRSIEMSESLNVERGKVEALMGLCITSGLLGELEQADRYGRTGLELALSVHDMWCANMIRLSLGLVCAIWGQHEEALAWLLQAEKGFLDCGDRFLLANVRMWLAVIYERTGQTEEFGRVTPLFLRAIEEEGYDYLVAKRTLFGPNDLQILVPTLILARDALQLETADKLLGRIGCKGIQKHPGHTLRIFTLGKFAVFRGMDEVGRKEWKREKSRQLFQLFVTRSGQFLHRDEIFELLWPGADEKTATRDFKVALNALFAAIEPDREARADSFYIERVDSSYRLLSGAIVWIDRDEFEIRAEKGLASAEKDSLPGADDSRETVEELKAAISLYKGDFLQDYPYQDWCADERVRLRNLYLRVLEKMARIHQVQGALNDAIACCERILATDPCWEAAYQILMSCYQLLGNRSLVISTYKRCVTQMEDHLGLSPMPQTTKLYHQLVRRTRNSFVTPSG</sequence>
<dbReference type="SMART" id="SM01043">
    <property type="entry name" value="BTAD"/>
    <property type="match status" value="1"/>
</dbReference>
<name>A0A292YKK8_9BACL</name>
<reference evidence="5" key="1">
    <citation type="submission" date="2017-07" db="EMBL/GenBank/DDBJ databases">
        <title>Draft genome sequence of Effusibacillus lacus strain skLN1.</title>
        <authorList>
            <person name="Watanabe M."/>
            <person name="Kojima H."/>
            <person name="Fukui M."/>
        </authorList>
    </citation>
    <scope>NUCLEOTIDE SEQUENCE [LARGE SCALE GENOMIC DNA]</scope>
    <source>
        <strain evidence="5">skLN1</strain>
    </source>
</reference>
<dbReference type="Proteomes" id="UP000217785">
    <property type="component" value="Unassembled WGS sequence"/>
</dbReference>
<dbReference type="PROSITE" id="PS50005">
    <property type="entry name" value="TPR"/>
    <property type="match status" value="1"/>
</dbReference>
<dbReference type="InterPro" id="IPR027417">
    <property type="entry name" value="P-loop_NTPase"/>
</dbReference>
<dbReference type="InterPro" id="IPR005158">
    <property type="entry name" value="BTAD"/>
</dbReference>
<dbReference type="Pfam" id="PF13181">
    <property type="entry name" value="TPR_8"/>
    <property type="match status" value="1"/>
</dbReference>
<dbReference type="PANTHER" id="PTHR35807">
    <property type="entry name" value="TRANSCRIPTIONAL REGULATOR REDD-RELATED"/>
    <property type="match status" value="1"/>
</dbReference>
<keyword evidence="5" id="KW-1185">Reference proteome</keyword>
<dbReference type="PANTHER" id="PTHR35807:SF2">
    <property type="entry name" value="TRANSCRIPTIONAL ACTIVATOR DOMAIN"/>
    <property type="match status" value="1"/>
</dbReference>
<evidence type="ECO:0000313" key="5">
    <source>
        <dbReference type="Proteomes" id="UP000217785"/>
    </source>
</evidence>
<dbReference type="Gene3D" id="1.25.40.10">
    <property type="entry name" value="Tetratricopeptide repeat domain"/>
    <property type="match status" value="3"/>
</dbReference>
<dbReference type="RefSeq" id="WP_165912614.1">
    <property type="nucleotide sequence ID" value="NZ_BDUF01000022.1"/>
</dbReference>
<evidence type="ECO:0000259" key="3">
    <source>
        <dbReference type="SMART" id="SM01043"/>
    </source>
</evidence>
<dbReference type="InterPro" id="IPR036388">
    <property type="entry name" value="WH-like_DNA-bd_sf"/>
</dbReference>
<dbReference type="Gene3D" id="1.10.10.10">
    <property type="entry name" value="Winged helix-like DNA-binding domain superfamily/Winged helix DNA-binding domain"/>
    <property type="match status" value="1"/>
</dbReference>
<dbReference type="EMBL" id="BDUF01000022">
    <property type="protein sequence ID" value="GAX89439.1"/>
    <property type="molecule type" value="Genomic_DNA"/>
</dbReference>
<evidence type="ECO:0000256" key="1">
    <source>
        <dbReference type="PROSITE-ProRule" id="PRU00339"/>
    </source>
</evidence>
<dbReference type="InterPro" id="IPR051677">
    <property type="entry name" value="AfsR-DnrI-RedD_regulator"/>
</dbReference>
<evidence type="ECO:0000256" key="2">
    <source>
        <dbReference type="SAM" id="MobiDB-lite"/>
    </source>
</evidence>
<keyword evidence="1" id="KW-0802">TPR repeat</keyword>
<dbReference type="AlphaFoldDB" id="A0A292YKK8"/>
<proteinExistence type="predicted"/>
<feature type="region of interest" description="Disordered" evidence="2">
    <location>
        <begin position="511"/>
        <end position="530"/>
    </location>
</feature>
<protein>
    <recommendedName>
        <fullName evidence="3">Bacterial transcriptional activator domain-containing protein</fullName>
    </recommendedName>
</protein>
<comment type="caution">
    <text evidence="4">The sequence shown here is derived from an EMBL/GenBank/DDBJ whole genome shotgun (WGS) entry which is preliminary data.</text>
</comment>
<dbReference type="Pfam" id="PF25873">
    <property type="entry name" value="WHD_MalT"/>
    <property type="match status" value="1"/>
</dbReference>
<organism evidence="4 5">
    <name type="scientific">Effusibacillus lacus</name>
    <dbReference type="NCBI Taxonomy" id="1348429"/>
    <lineage>
        <taxon>Bacteria</taxon>
        <taxon>Bacillati</taxon>
        <taxon>Bacillota</taxon>
        <taxon>Bacilli</taxon>
        <taxon>Bacillales</taxon>
        <taxon>Alicyclobacillaceae</taxon>
        <taxon>Effusibacillus</taxon>
    </lineage>
</organism>
<dbReference type="SMART" id="SM00028">
    <property type="entry name" value="TPR"/>
    <property type="match status" value="4"/>
</dbReference>
<dbReference type="InterPro" id="IPR059106">
    <property type="entry name" value="WHD_MalT"/>
</dbReference>
<accession>A0A292YKK8</accession>
<feature type="repeat" description="TPR" evidence="1">
    <location>
        <begin position="615"/>
        <end position="648"/>
    </location>
</feature>
<feature type="domain" description="Bacterial transcriptional activator" evidence="3">
    <location>
        <begin position="929"/>
        <end position="1080"/>
    </location>
</feature>